<evidence type="ECO:0000313" key="4">
    <source>
        <dbReference type="Proteomes" id="UP000234331"/>
    </source>
</evidence>
<keyword evidence="4" id="KW-1185">Reference proteome</keyword>
<evidence type="ECO:0000256" key="1">
    <source>
        <dbReference type="SAM" id="MobiDB-lite"/>
    </source>
</evidence>
<feature type="compositionally biased region" description="Low complexity" evidence="1">
    <location>
        <begin position="11"/>
        <end position="37"/>
    </location>
</feature>
<feature type="region of interest" description="Disordered" evidence="1">
    <location>
        <begin position="178"/>
        <end position="206"/>
    </location>
</feature>
<reference evidence="3 4" key="1">
    <citation type="submission" date="2017-06" db="EMBL/GenBank/DDBJ databases">
        <authorList>
            <person name="Kim H.J."/>
            <person name="Triplett B.A."/>
        </authorList>
    </citation>
    <scope>NUCLEOTIDE SEQUENCE [LARGE SCALE GENOMIC DNA]</scope>
    <source>
        <strain evidence="3">FRACA_ARgP5</strain>
    </source>
</reference>
<keyword evidence="2" id="KW-0812">Transmembrane</keyword>
<keyword evidence="2" id="KW-0472">Membrane</keyword>
<dbReference type="RefSeq" id="WP_243407067.1">
    <property type="nucleotide sequence ID" value="NZ_FZMO01000006.1"/>
</dbReference>
<feature type="compositionally biased region" description="Low complexity" evidence="1">
    <location>
        <begin position="181"/>
        <end position="206"/>
    </location>
</feature>
<evidence type="ECO:0000313" key="3">
    <source>
        <dbReference type="EMBL" id="SNQ45571.1"/>
    </source>
</evidence>
<dbReference type="Proteomes" id="UP000234331">
    <property type="component" value="Unassembled WGS sequence"/>
</dbReference>
<sequence length="234" mass="24390">MADEVSPELPPAGTAASSPAGIPADEADSSSAGAGTEDSAEVPGSGDEAPADDHTGHDQSGGERVRAGGDPDDPFAGLVLDKSFIRAAPVHEAPARTRAAILRHGGSVAAGRADRSRRSARSGWATRFRRRSAAKPPWPRDWKPRRKRWNPLDSQVVGVGLIVAIVAGAGYLVVHRPGGRSSSDATPAAAATTPAATPSADTTTDPGAELVQRHYKRGHCFIWDQDAVMPTMLR</sequence>
<evidence type="ECO:0000256" key="2">
    <source>
        <dbReference type="SAM" id="Phobius"/>
    </source>
</evidence>
<dbReference type="EMBL" id="FZMO01000006">
    <property type="protein sequence ID" value="SNQ45571.1"/>
    <property type="molecule type" value="Genomic_DNA"/>
</dbReference>
<feature type="region of interest" description="Disordered" evidence="1">
    <location>
        <begin position="1"/>
        <end position="73"/>
    </location>
</feature>
<feature type="transmembrane region" description="Helical" evidence="2">
    <location>
        <begin position="156"/>
        <end position="174"/>
    </location>
</feature>
<protein>
    <submittedName>
        <fullName evidence="3">Uncharacterized protein</fullName>
    </submittedName>
</protein>
<dbReference type="AlphaFoldDB" id="A0A2I2KIS5"/>
<gene>
    <name evidence="3" type="ORF">FRACA_1030005</name>
</gene>
<accession>A0A2I2KIS5</accession>
<name>A0A2I2KIS5_9ACTN</name>
<proteinExistence type="predicted"/>
<feature type="region of interest" description="Disordered" evidence="1">
    <location>
        <begin position="106"/>
        <end position="144"/>
    </location>
</feature>
<keyword evidence="2" id="KW-1133">Transmembrane helix</keyword>
<feature type="compositionally biased region" description="Basic and acidic residues" evidence="1">
    <location>
        <begin position="51"/>
        <end position="69"/>
    </location>
</feature>
<organism evidence="3 4">
    <name type="scientific">Frankia canadensis</name>
    <dbReference type="NCBI Taxonomy" id="1836972"/>
    <lineage>
        <taxon>Bacteria</taxon>
        <taxon>Bacillati</taxon>
        <taxon>Actinomycetota</taxon>
        <taxon>Actinomycetes</taxon>
        <taxon>Frankiales</taxon>
        <taxon>Frankiaceae</taxon>
        <taxon>Frankia</taxon>
    </lineage>
</organism>